<accession>A0AAV3P986</accession>
<protein>
    <recommendedName>
        <fullName evidence="3">DUF538 family protein</fullName>
    </recommendedName>
</protein>
<dbReference type="AlphaFoldDB" id="A0AAV3P986"/>
<name>A0AAV3P986_LITER</name>
<gene>
    <name evidence="1" type="ORF">LIER_07384</name>
</gene>
<dbReference type="Gene3D" id="2.30.240.10">
    <property type="entry name" value="At5g01610-like"/>
    <property type="match status" value="1"/>
</dbReference>
<sequence length="170" mass="18963">MDTIFRKVGSYWMGQKANKELSSVSKDINSLGTSIDGGTKWIVGKIKGSMQKPLEELLKEHDLPVGIFPSDATGYEFNEQTKLLTVNMSSICEVSYKDSSVLRLDTVVTAYLEKGKLTDIDGMKTKVMIWIKVSSITSEGSKLHFQAGMRKTRNRDAYEVLRPGVTVSKF</sequence>
<reference evidence="1 2" key="1">
    <citation type="submission" date="2024-01" db="EMBL/GenBank/DDBJ databases">
        <title>The complete chloroplast genome sequence of Lithospermum erythrorhizon: insights into the phylogenetic relationship among Boraginaceae species and the maternal lineages of purple gromwells.</title>
        <authorList>
            <person name="Okada T."/>
            <person name="Watanabe K."/>
        </authorList>
    </citation>
    <scope>NUCLEOTIDE SEQUENCE [LARGE SCALE GENOMIC DNA]</scope>
</reference>
<evidence type="ECO:0008006" key="3">
    <source>
        <dbReference type="Google" id="ProtNLM"/>
    </source>
</evidence>
<dbReference type="PANTHER" id="PTHR31676:SF109">
    <property type="entry name" value="OS05G0346400 PROTEIN"/>
    <property type="match status" value="1"/>
</dbReference>
<dbReference type="Pfam" id="PF04398">
    <property type="entry name" value="DUF538"/>
    <property type="match status" value="1"/>
</dbReference>
<keyword evidence="2" id="KW-1185">Reference proteome</keyword>
<dbReference type="InterPro" id="IPR036758">
    <property type="entry name" value="At5g01610-like"/>
</dbReference>
<proteinExistence type="predicted"/>
<comment type="caution">
    <text evidence="1">The sequence shown here is derived from an EMBL/GenBank/DDBJ whole genome shotgun (WGS) entry which is preliminary data.</text>
</comment>
<evidence type="ECO:0000313" key="2">
    <source>
        <dbReference type="Proteomes" id="UP001454036"/>
    </source>
</evidence>
<dbReference type="SUPFAM" id="SSF141562">
    <property type="entry name" value="At5g01610-like"/>
    <property type="match status" value="1"/>
</dbReference>
<dbReference type="Proteomes" id="UP001454036">
    <property type="component" value="Unassembled WGS sequence"/>
</dbReference>
<evidence type="ECO:0000313" key="1">
    <source>
        <dbReference type="EMBL" id="GAA0147763.1"/>
    </source>
</evidence>
<dbReference type="PANTHER" id="PTHR31676">
    <property type="entry name" value="T31J12.3 PROTEIN-RELATED"/>
    <property type="match status" value="1"/>
</dbReference>
<organism evidence="1 2">
    <name type="scientific">Lithospermum erythrorhizon</name>
    <name type="common">Purple gromwell</name>
    <name type="synonym">Lithospermum officinale var. erythrorhizon</name>
    <dbReference type="NCBI Taxonomy" id="34254"/>
    <lineage>
        <taxon>Eukaryota</taxon>
        <taxon>Viridiplantae</taxon>
        <taxon>Streptophyta</taxon>
        <taxon>Embryophyta</taxon>
        <taxon>Tracheophyta</taxon>
        <taxon>Spermatophyta</taxon>
        <taxon>Magnoliopsida</taxon>
        <taxon>eudicotyledons</taxon>
        <taxon>Gunneridae</taxon>
        <taxon>Pentapetalae</taxon>
        <taxon>asterids</taxon>
        <taxon>lamiids</taxon>
        <taxon>Boraginales</taxon>
        <taxon>Boraginaceae</taxon>
        <taxon>Boraginoideae</taxon>
        <taxon>Lithospermeae</taxon>
        <taxon>Lithospermum</taxon>
    </lineage>
</organism>
<dbReference type="InterPro" id="IPR007493">
    <property type="entry name" value="DUF538"/>
</dbReference>
<dbReference type="EMBL" id="BAABME010001133">
    <property type="protein sequence ID" value="GAA0147763.1"/>
    <property type="molecule type" value="Genomic_DNA"/>
</dbReference>